<dbReference type="InterPro" id="IPR001482">
    <property type="entry name" value="T2SS/T4SS_dom"/>
</dbReference>
<reference evidence="4 5" key="1">
    <citation type="journal article" date="2004" name="Environ. Microbiol.">
        <title>Phylogeny-function analysis of (meta)genomic libraries: screening for expression of ribosomal RNA genes by large-insert library fluorescent in situ hybridization (LIL-FISH).</title>
        <authorList>
            <person name="Leveau J.H."/>
            <person name="Gerards S."/>
            <person name="de Boer W."/>
            <person name="van Veen J.A."/>
        </authorList>
    </citation>
    <scope>NUCLEOTIDE SEQUENCE [LARGE SCALE GENOMIC DNA]</scope>
    <source>
        <strain evidence="4 5">Ter331</strain>
    </source>
</reference>
<evidence type="ECO:0000256" key="1">
    <source>
        <dbReference type="ARBA" id="ARBA00006611"/>
    </source>
</evidence>
<dbReference type="Gene3D" id="3.30.450.380">
    <property type="match status" value="1"/>
</dbReference>
<dbReference type="PANTHER" id="PTHR30486:SF15">
    <property type="entry name" value="TYPE II_IV SECRETION SYSTEM ATPASE"/>
    <property type="match status" value="1"/>
</dbReference>
<reference evidence="4 5" key="3">
    <citation type="journal article" date="2008" name="FEMS Microbiol. Ecol.">
        <title>Identification and characterization of genes underlying chitinolysis in Collimonas fungivorans Ter331.</title>
        <authorList>
            <person name="Fritsche K."/>
            <person name="de Boer W."/>
            <person name="Gerards S."/>
            <person name="van den Berg M."/>
            <person name="van Veen J.A."/>
            <person name="Leveau J.H."/>
        </authorList>
    </citation>
    <scope>NUCLEOTIDE SEQUENCE [LARGE SCALE GENOMIC DNA]</scope>
    <source>
        <strain evidence="4 5">Ter331</strain>
    </source>
</reference>
<dbReference type="PROSITE" id="PS50006">
    <property type="entry name" value="FHA_DOMAIN"/>
    <property type="match status" value="1"/>
</dbReference>
<dbReference type="SUPFAM" id="SSF49879">
    <property type="entry name" value="SMAD/FHA domain"/>
    <property type="match status" value="1"/>
</dbReference>
<feature type="compositionally biased region" description="Low complexity" evidence="2">
    <location>
        <begin position="151"/>
        <end position="170"/>
    </location>
</feature>
<dbReference type="InterPro" id="IPR008984">
    <property type="entry name" value="SMAD_FHA_dom_sf"/>
</dbReference>
<reference evidence="4 5" key="4">
    <citation type="journal article" date="2010" name="Environ. Microbiol.">
        <title>The bacterial genus Collimonas: mycophagy, weathering and other adaptive solutions to life in oligotrophic soil environments.</title>
        <authorList>
            <person name="Leveau J.H."/>
            <person name="Uroz S."/>
            <person name="de Boer W."/>
        </authorList>
    </citation>
    <scope>NUCLEOTIDE SEQUENCE [LARGE SCALE GENOMIC DNA]</scope>
    <source>
        <strain evidence="4 5">Ter331</strain>
    </source>
</reference>
<dbReference type="eggNOG" id="COG1716">
    <property type="taxonomic scope" value="Bacteria"/>
</dbReference>
<reference evidence="4 5" key="5">
    <citation type="journal article" date="2011" name="ISME J.">
        <title>Dual transcriptional profiling of a bacterial/fungal confrontation: Collimonas fungivorans versus Aspergillus niger.</title>
        <authorList>
            <person name="Mela F."/>
            <person name="Fritsche K."/>
            <person name="de Boer W."/>
            <person name="van Veen J.A."/>
            <person name="de Graaff L.H."/>
            <person name="van den Berg M."/>
            <person name="Leveau J.H."/>
        </authorList>
    </citation>
    <scope>NUCLEOTIDE SEQUENCE [LARGE SCALE GENOMIC DNA]</scope>
    <source>
        <strain evidence="4 5">Ter331</strain>
    </source>
</reference>
<feature type="domain" description="FHA" evidence="3">
    <location>
        <begin position="39"/>
        <end position="88"/>
    </location>
</feature>
<dbReference type="InterPro" id="IPR000253">
    <property type="entry name" value="FHA_dom"/>
</dbReference>
<dbReference type="CDD" id="cd01130">
    <property type="entry name" value="VirB11-like_ATPase"/>
    <property type="match status" value="1"/>
</dbReference>
<dbReference type="CDD" id="cd00060">
    <property type="entry name" value="FHA"/>
    <property type="match status" value="1"/>
</dbReference>
<dbReference type="Proteomes" id="UP000008392">
    <property type="component" value="Chromosome"/>
</dbReference>
<dbReference type="PANTHER" id="PTHR30486">
    <property type="entry name" value="TWITCHING MOTILITY PROTEIN PILT"/>
    <property type="match status" value="1"/>
</dbReference>
<dbReference type="GO" id="GO:0016887">
    <property type="term" value="F:ATP hydrolysis activity"/>
    <property type="evidence" value="ECO:0007669"/>
    <property type="project" value="InterPro"/>
</dbReference>
<gene>
    <name evidence="4" type="primary">tadA</name>
    <name evidence="4" type="ordered locus">CFU_2220</name>
</gene>
<evidence type="ECO:0000259" key="3">
    <source>
        <dbReference type="PROSITE" id="PS50006"/>
    </source>
</evidence>
<protein>
    <submittedName>
        <fullName evidence="4">Flp pilus assembly ATPase</fullName>
    </submittedName>
</protein>
<dbReference type="AlphaFoldDB" id="G0AKC0"/>
<dbReference type="Pfam" id="PF00437">
    <property type="entry name" value="T2SSE"/>
    <property type="match status" value="1"/>
</dbReference>
<dbReference type="Pfam" id="PF00498">
    <property type="entry name" value="FHA"/>
    <property type="match status" value="1"/>
</dbReference>
<evidence type="ECO:0000313" key="5">
    <source>
        <dbReference type="Proteomes" id="UP000008392"/>
    </source>
</evidence>
<dbReference type="STRING" id="1005048.CFU_2220"/>
<comment type="similarity">
    <text evidence="1">Belongs to the GSP E family.</text>
</comment>
<dbReference type="InterPro" id="IPR050921">
    <property type="entry name" value="T4SS_GSP_E_ATPase"/>
</dbReference>
<feature type="compositionally biased region" description="Low complexity" evidence="2">
    <location>
        <begin position="181"/>
        <end position="199"/>
    </location>
</feature>
<sequence length="625" mass="69059">MFLYAGIIFMAESQSGFVLMVVADDYDILDEVFVDKDRFVLGKAESCDLRLKGWNVSKLHATFLLNEGSVFIEDSGSIFGTWVDGERINRLGPLSSNTVIKIGNYSLTLHTNQERHETGAGRERQNHAVNHAISAIEQDYEEVLVAERPPKQASQPRPAAAPRQQFAEPVQAPPPPPPRAAPVAAAAAPAPAPQQPGTRPGAGGKQVANIPARVIDFEFSRWRKTLHEAVLHEIDLRRIDANKMSEHDLKANVKSLIKELLSTTFTLPDNIDTELLTKEVLDEAVGLGPLEPMIADESVTEIMVNRHDEIWVERGGRLELSSATFTSDLAVLGAIERIVTPLGRRIDESSPMVDARLRDGSRVNAIISPLSLRGPTLTIRKFSRRKMVAEDLIKYGSMTEDMLDILRSAVEQRLNIVVSGGTGSGKTTFLNMMSAFVPNDERIVTIEDAAELQLSQPNLVSLESRPPNVEGKGHVAIRDLVRNSLRMRPDRIIVGECRGGEALDMLQAMNTGHDGSMTTLHANSPRDALARMEVLVLMAGMNLPVRAIREQISSAVHLIIQLTRYSCGARKVTAITEVVGIESETVQLQDIFKFHREGIDQNGKTYGEFRYSGMKPVFMERMENE</sequence>
<name>G0AKC0_COLFT</name>
<dbReference type="eggNOG" id="COG4962">
    <property type="taxonomic scope" value="Bacteria"/>
</dbReference>
<reference evidence="5" key="6">
    <citation type="submission" date="2011-05" db="EMBL/GenBank/DDBJ databases">
        <title>Complete sequence of Collimonas fungivorans Ter331.</title>
        <authorList>
            <person name="Leveau J.H."/>
        </authorList>
    </citation>
    <scope>NUCLEOTIDE SEQUENCE [LARGE SCALE GENOMIC DNA]</scope>
    <source>
        <strain evidence="5">Ter331</strain>
    </source>
</reference>
<dbReference type="Gene3D" id="3.40.50.300">
    <property type="entry name" value="P-loop containing nucleotide triphosphate hydrolases"/>
    <property type="match status" value="1"/>
</dbReference>
<dbReference type="InterPro" id="IPR027417">
    <property type="entry name" value="P-loop_NTPase"/>
</dbReference>
<dbReference type="SUPFAM" id="SSF52540">
    <property type="entry name" value="P-loop containing nucleoside triphosphate hydrolases"/>
    <property type="match status" value="1"/>
</dbReference>
<dbReference type="SMART" id="SM00240">
    <property type="entry name" value="FHA"/>
    <property type="match status" value="1"/>
</dbReference>
<proteinExistence type="inferred from homology"/>
<feature type="region of interest" description="Disordered" evidence="2">
    <location>
        <begin position="149"/>
        <end position="206"/>
    </location>
</feature>
<evidence type="ECO:0000313" key="4">
    <source>
        <dbReference type="EMBL" id="AEK62047.1"/>
    </source>
</evidence>
<evidence type="ECO:0000256" key="2">
    <source>
        <dbReference type="SAM" id="MobiDB-lite"/>
    </source>
</evidence>
<dbReference type="KEGG" id="cfu:CFU_2220"/>
<dbReference type="HOGENOM" id="CLU_005379_4_3_4"/>
<accession>G0AKC0</accession>
<organism evidence="4 5">
    <name type="scientific">Collimonas fungivorans (strain Ter331)</name>
    <dbReference type="NCBI Taxonomy" id="1005048"/>
    <lineage>
        <taxon>Bacteria</taxon>
        <taxon>Pseudomonadati</taxon>
        <taxon>Pseudomonadota</taxon>
        <taxon>Betaproteobacteria</taxon>
        <taxon>Burkholderiales</taxon>
        <taxon>Oxalobacteraceae</taxon>
        <taxon>Collimonas</taxon>
    </lineage>
</organism>
<dbReference type="EMBL" id="CP002745">
    <property type="protein sequence ID" value="AEK62047.1"/>
    <property type="molecule type" value="Genomic_DNA"/>
</dbReference>
<feature type="compositionally biased region" description="Pro residues" evidence="2">
    <location>
        <begin position="171"/>
        <end position="180"/>
    </location>
</feature>
<reference evidence="4 5" key="2">
    <citation type="journal article" date="2006" name="J. Microbiol. Methods">
        <title>Genomic flank-sequencing of plasposon insertion sites for rapid identification of functional genes.</title>
        <authorList>
            <person name="Leveau J.H."/>
            <person name="Gerards S."/>
            <person name="Fritsche K."/>
            <person name="Zondag G."/>
            <person name="van Veen J.A."/>
        </authorList>
    </citation>
    <scope>NUCLEOTIDE SEQUENCE [LARGE SCALE GENOMIC DNA]</scope>
    <source>
        <strain evidence="4 5">Ter331</strain>
    </source>
</reference>
<keyword evidence="5" id="KW-1185">Reference proteome</keyword>
<dbReference type="Gene3D" id="2.60.200.20">
    <property type="match status" value="1"/>
</dbReference>